<dbReference type="EMBL" id="RHFK02000592">
    <property type="protein sequence ID" value="TWW53668.1"/>
    <property type="molecule type" value="Genomic_DNA"/>
</dbReference>
<reference evidence="2 3" key="1">
    <citation type="submission" date="2019-04" db="EMBL/GenBank/DDBJ databases">
        <title>Chromosome genome assembly for Takifugu flavidus.</title>
        <authorList>
            <person name="Xiao S."/>
        </authorList>
    </citation>
    <scope>NUCLEOTIDE SEQUENCE [LARGE SCALE GENOMIC DNA]</scope>
    <source>
        <strain evidence="2">HTHZ2018</strain>
        <tissue evidence="2">Muscle</tissue>
    </source>
</reference>
<comment type="caution">
    <text evidence="2">The sequence shown here is derived from an EMBL/GenBank/DDBJ whole genome shotgun (WGS) entry which is preliminary data.</text>
</comment>
<feature type="non-terminal residue" evidence="2">
    <location>
        <position position="1"/>
    </location>
</feature>
<proteinExistence type="predicted"/>
<evidence type="ECO:0000256" key="1">
    <source>
        <dbReference type="SAM" id="MobiDB-lite"/>
    </source>
</evidence>
<dbReference type="AlphaFoldDB" id="A0A5C6MGI1"/>
<sequence>EPLSAALQKLRPRRQQAPGPARWRVAMPGPSVGAELLILYGAQAVPIRLRILLDACSAS</sequence>
<evidence type="ECO:0000313" key="3">
    <source>
        <dbReference type="Proteomes" id="UP000324091"/>
    </source>
</evidence>
<feature type="compositionally biased region" description="Low complexity" evidence="1">
    <location>
        <begin position="15"/>
        <end position="24"/>
    </location>
</feature>
<gene>
    <name evidence="2" type="ORF">D4764_0186610</name>
</gene>
<accession>A0A5C6MGI1</accession>
<protein>
    <submittedName>
        <fullName evidence="2">Uncharacterized protein</fullName>
    </submittedName>
</protein>
<evidence type="ECO:0000313" key="2">
    <source>
        <dbReference type="EMBL" id="TWW53668.1"/>
    </source>
</evidence>
<dbReference type="Proteomes" id="UP000324091">
    <property type="component" value="Unassembled WGS sequence"/>
</dbReference>
<name>A0A5C6MGI1_9TELE</name>
<keyword evidence="3" id="KW-1185">Reference proteome</keyword>
<feature type="region of interest" description="Disordered" evidence="1">
    <location>
        <begin position="1"/>
        <end position="24"/>
    </location>
</feature>
<organism evidence="2 3">
    <name type="scientific">Takifugu flavidus</name>
    <name type="common">sansaifugu</name>
    <dbReference type="NCBI Taxonomy" id="433684"/>
    <lineage>
        <taxon>Eukaryota</taxon>
        <taxon>Metazoa</taxon>
        <taxon>Chordata</taxon>
        <taxon>Craniata</taxon>
        <taxon>Vertebrata</taxon>
        <taxon>Euteleostomi</taxon>
        <taxon>Actinopterygii</taxon>
        <taxon>Neopterygii</taxon>
        <taxon>Teleostei</taxon>
        <taxon>Neoteleostei</taxon>
        <taxon>Acanthomorphata</taxon>
        <taxon>Eupercaria</taxon>
        <taxon>Tetraodontiformes</taxon>
        <taxon>Tetradontoidea</taxon>
        <taxon>Tetraodontidae</taxon>
        <taxon>Takifugu</taxon>
    </lineage>
</organism>